<reference evidence="4 5" key="1">
    <citation type="submission" date="2015-06" db="EMBL/GenBank/DDBJ databases">
        <title>Survival trade-offs in plant roots during colonization by closely related pathogenic and mutualistic fungi.</title>
        <authorList>
            <person name="Hacquard S."/>
            <person name="Kracher B."/>
            <person name="Hiruma K."/>
            <person name="Weinman A."/>
            <person name="Muench P."/>
            <person name="Garrido Oter R."/>
            <person name="Ver Loren van Themaat E."/>
            <person name="Dallerey J.-F."/>
            <person name="Damm U."/>
            <person name="Henrissat B."/>
            <person name="Lespinet O."/>
            <person name="Thon M."/>
            <person name="Kemen E."/>
            <person name="McHardy A.C."/>
            <person name="Schulze-Lefert P."/>
            <person name="O'Connell R.J."/>
        </authorList>
    </citation>
    <scope>NUCLEOTIDE SEQUENCE [LARGE SCALE GENOMIC DNA]</scope>
    <source>
        <strain evidence="4 5">MAFF 238704</strain>
    </source>
</reference>
<dbReference type="InterPro" id="IPR001878">
    <property type="entry name" value="Znf_CCHC"/>
</dbReference>
<protein>
    <submittedName>
        <fullName evidence="4">Transposase</fullName>
    </submittedName>
</protein>
<dbReference type="InterPro" id="IPR036875">
    <property type="entry name" value="Znf_CCHC_sf"/>
</dbReference>
<name>A0A166RV54_COLIC</name>
<dbReference type="Gene3D" id="4.10.60.10">
    <property type="entry name" value="Zinc finger, CCHC-type"/>
    <property type="match status" value="1"/>
</dbReference>
<keyword evidence="5" id="KW-1185">Reference proteome</keyword>
<dbReference type="STRING" id="1573173.A0A166RV54"/>
<evidence type="ECO:0000313" key="4">
    <source>
        <dbReference type="EMBL" id="KZL69790.1"/>
    </source>
</evidence>
<dbReference type="PROSITE" id="PS50158">
    <property type="entry name" value="ZF_CCHC"/>
    <property type="match status" value="1"/>
</dbReference>
<sequence>MYDIIDFQAKGISKLAHKLALVEAEKEKYRTAVEILSKRRRAKKTQLRLGSSLNTAEAEALQVEKDSVDAGGENNRQKEGRTEGAEPRARRCGNCGKTGHNARTCEVVWDSDEEEGDE</sequence>
<accession>A0A166RV54</accession>
<evidence type="ECO:0000256" key="1">
    <source>
        <dbReference type="PROSITE-ProRule" id="PRU00047"/>
    </source>
</evidence>
<feature type="compositionally biased region" description="Basic and acidic residues" evidence="2">
    <location>
        <begin position="75"/>
        <end position="89"/>
    </location>
</feature>
<evidence type="ECO:0000256" key="2">
    <source>
        <dbReference type="SAM" id="MobiDB-lite"/>
    </source>
</evidence>
<organism evidence="4 5">
    <name type="scientific">Colletotrichum incanum</name>
    <name type="common">Soybean anthracnose fungus</name>
    <dbReference type="NCBI Taxonomy" id="1573173"/>
    <lineage>
        <taxon>Eukaryota</taxon>
        <taxon>Fungi</taxon>
        <taxon>Dikarya</taxon>
        <taxon>Ascomycota</taxon>
        <taxon>Pezizomycotina</taxon>
        <taxon>Sordariomycetes</taxon>
        <taxon>Hypocreomycetidae</taxon>
        <taxon>Glomerellales</taxon>
        <taxon>Glomerellaceae</taxon>
        <taxon>Colletotrichum</taxon>
        <taxon>Colletotrichum spaethianum species complex</taxon>
    </lineage>
</organism>
<comment type="caution">
    <text evidence="4">The sequence shown here is derived from an EMBL/GenBank/DDBJ whole genome shotgun (WGS) entry which is preliminary data.</text>
</comment>
<keyword evidence="1" id="KW-0863">Zinc-finger</keyword>
<evidence type="ECO:0000313" key="5">
    <source>
        <dbReference type="Proteomes" id="UP000076584"/>
    </source>
</evidence>
<evidence type="ECO:0000259" key="3">
    <source>
        <dbReference type="PROSITE" id="PS50158"/>
    </source>
</evidence>
<dbReference type="Proteomes" id="UP000076584">
    <property type="component" value="Unassembled WGS sequence"/>
</dbReference>
<dbReference type="GO" id="GO:0003676">
    <property type="term" value="F:nucleic acid binding"/>
    <property type="evidence" value="ECO:0007669"/>
    <property type="project" value="InterPro"/>
</dbReference>
<keyword evidence="1" id="KW-0479">Metal-binding</keyword>
<dbReference type="SUPFAM" id="SSF57756">
    <property type="entry name" value="Retrovirus zinc finger-like domains"/>
    <property type="match status" value="1"/>
</dbReference>
<dbReference type="GO" id="GO:0008270">
    <property type="term" value="F:zinc ion binding"/>
    <property type="evidence" value="ECO:0007669"/>
    <property type="project" value="UniProtKB-KW"/>
</dbReference>
<proteinExistence type="predicted"/>
<keyword evidence="1" id="KW-0862">Zinc</keyword>
<feature type="region of interest" description="Disordered" evidence="2">
    <location>
        <begin position="60"/>
        <end position="100"/>
    </location>
</feature>
<dbReference type="EMBL" id="LFIW01002475">
    <property type="protein sequence ID" value="KZL69790.1"/>
    <property type="molecule type" value="Genomic_DNA"/>
</dbReference>
<feature type="domain" description="CCHC-type" evidence="3">
    <location>
        <begin position="90"/>
        <end position="105"/>
    </location>
</feature>
<dbReference type="AlphaFoldDB" id="A0A166RV54"/>
<gene>
    <name evidence="4" type="ORF">CI238_13350</name>
</gene>